<accession>A0A0F9UC02</accession>
<dbReference type="HAMAP" id="MF_02126">
    <property type="entry name" value="RF_methyltr_PrmC"/>
    <property type="match status" value="1"/>
</dbReference>
<keyword evidence="4" id="KW-0949">S-adenosyl-L-methionine</keyword>
<dbReference type="InterPro" id="IPR007848">
    <property type="entry name" value="Small_mtfrase_dom"/>
</dbReference>
<dbReference type="EMBL" id="LAZR01000165">
    <property type="protein sequence ID" value="KKN84882.1"/>
    <property type="molecule type" value="Genomic_DNA"/>
</dbReference>
<name>A0A0F9UC02_9ZZZZ</name>
<feature type="domain" description="Methyltransferase small" evidence="6">
    <location>
        <begin position="120"/>
        <end position="209"/>
    </location>
</feature>
<dbReference type="PANTHER" id="PTHR18895:SF74">
    <property type="entry name" value="MTRF1L RELEASE FACTOR GLUTAMINE METHYLTRANSFERASE"/>
    <property type="match status" value="1"/>
</dbReference>
<sequence length="294" mass="32050">MGTEQPAGPWTVLKLLDWTRSYLERAGVDAPRLAGETLLAHVLACQRIDLYARFDSTPTPQQLAAYREFVRRVSEHEPVAYLVGEKEFYSLTFHVTPAVLIPRPETEILVSEAVNHLQGLGRPGVMWDVCTGSGCVGIATAMQVDDLTGLATDVSEGAVAVAQENAERHGVTDRLRFRVADLLNKPADCRDLSAFDVITTNPPYVTNGEPIAESVKREPTEALRAGPNGLDVIRPLIAAAPDHLNIGGVLILEFGILQGEAVCDLLDAVEQFDDPRVIRDHQDLDRAVVATRLS</sequence>
<dbReference type="InterPro" id="IPR019874">
    <property type="entry name" value="RF_methyltr_PrmC"/>
</dbReference>
<proteinExistence type="inferred from homology"/>
<evidence type="ECO:0000259" key="6">
    <source>
        <dbReference type="Pfam" id="PF05175"/>
    </source>
</evidence>
<dbReference type="InterPro" id="IPR004556">
    <property type="entry name" value="HemK-like"/>
</dbReference>
<gene>
    <name evidence="8" type="ORF">LCGC14_0284070</name>
</gene>
<dbReference type="GO" id="GO:0032259">
    <property type="term" value="P:methylation"/>
    <property type="evidence" value="ECO:0007669"/>
    <property type="project" value="UniProtKB-KW"/>
</dbReference>
<dbReference type="InterPro" id="IPR029063">
    <property type="entry name" value="SAM-dependent_MTases_sf"/>
</dbReference>
<dbReference type="Gene3D" id="1.10.8.10">
    <property type="entry name" value="DNA helicase RuvA subunit, C-terminal domain"/>
    <property type="match status" value="1"/>
</dbReference>
<comment type="catalytic activity">
    <reaction evidence="5">
        <text>L-glutaminyl-[peptide chain release factor] + S-adenosyl-L-methionine = N(5)-methyl-L-glutaminyl-[peptide chain release factor] + S-adenosyl-L-homocysteine + H(+)</text>
        <dbReference type="Rhea" id="RHEA:42896"/>
        <dbReference type="Rhea" id="RHEA-COMP:10271"/>
        <dbReference type="Rhea" id="RHEA-COMP:10272"/>
        <dbReference type="ChEBI" id="CHEBI:15378"/>
        <dbReference type="ChEBI" id="CHEBI:30011"/>
        <dbReference type="ChEBI" id="CHEBI:57856"/>
        <dbReference type="ChEBI" id="CHEBI:59789"/>
        <dbReference type="ChEBI" id="CHEBI:61891"/>
        <dbReference type="EC" id="2.1.1.297"/>
    </reaction>
</comment>
<dbReference type="PANTHER" id="PTHR18895">
    <property type="entry name" value="HEMK METHYLTRANSFERASE"/>
    <property type="match status" value="1"/>
</dbReference>
<evidence type="ECO:0000256" key="4">
    <source>
        <dbReference type="ARBA" id="ARBA00022691"/>
    </source>
</evidence>
<dbReference type="InterPro" id="IPR050320">
    <property type="entry name" value="N5-glutamine_MTase"/>
</dbReference>
<dbReference type="GO" id="GO:0102559">
    <property type="term" value="F:peptide chain release factor N(5)-glutamine methyltransferase activity"/>
    <property type="evidence" value="ECO:0007669"/>
    <property type="project" value="UniProtKB-EC"/>
</dbReference>
<organism evidence="8">
    <name type="scientific">marine sediment metagenome</name>
    <dbReference type="NCBI Taxonomy" id="412755"/>
    <lineage>
        <taxon>unclassified sequences</taxon>
        <taxon>metagenomes</taxon>
        <taxon>ecological metagenomes</taxon>
    </lineage>
</organism>
<dbReference type="EC" id="2.1.1.297" evidence="1"/>
<evidence type="ECO:0000313" key="8">
    <source>
        <dbReference type="EMBL" id="KKN84882.1"/>
    </source>
</evidence>
<evidence type="ECO:0000256" key="1">
    <source>
        <dbReference type="ARBA" id="ARBA00012771"/>
    </source>
</evidence>
<dbReference type="NCBIfam" id="TIGR03534">
    <property type="entry name" value="RF_mod_PrmC"/>
    <property type="match status" value="1"/>
</dbReference>
<feature type="domain" description="Release factor glutamine methyltransferase N-terminal" evidence="7">
    <location>
        <begin position="15"/>
        <end position="84"/>
    </location>
</feature>
<comment type="caution">
    <text evidence="8">The sequence shown here is derived from an EMBL/GenBank/DDBJ whole genome shotgun (WGS) entry which is preliminary data.</text>
</comment>
<dbReference type="Pfam" id="PF05175">
    <property type="entry name" value="MTS"/>
    <property type="match status" value="1"/>
</dbReference>
<dbReference type="SUPFAM" id="SSF53335">
    <property type="entry name" value="S-adenosyl-L-methionine-dependent methyltransferases"/>
    <property type="match status" value="1"/>
</dbReference>
<evidence type="ECO:0000256" key="2">
    <source>
        <dbReference type="ARBA" id="ARBA00022603"/>
    </source>
</evidence>
<reference evidence="8" key="1">
    <citation type="journal article" date="2015" name="Nature">
        <title>Complex archaea that bridge the gap between prokaryotes and eukaryotes.</title>
        <authorList>
            <person name="Spang A."/>
            <person name="Saw J.H."/>
            <person name="Jorgensen S.L."/>
            <person name="Zaremba-Niedzwiedzka K."/>
            <person name="Martijn J."/>
            <person name="Lind A.E."/>
            <person name="van Eijk R."/>
            <person name="Schleper C."/>
            <person name="Guy L."/>
            <person name="Ettema T.J."/>
        </authorList>
    </citation>
    <scope>NUCLEOTIDE SEQUENCE</scope>
</reference>
<dbReference type="NCBIfam" id="TIGR00536">
    <property type="entry name" value="hemK_fam"/>
    <property type="match status" value="1"/>
</dbReference>
<dbReference type="Gene3D" id="3.40.50.150">
    <property type="entry name" value="Vaccinia Virus protein VP39"/>
    <property type="match status" value="1"/>
</dbReference>
<evidence type="ECO:0000256" key="5">
    <source>
        <dbReference type="ARBA" id="ARBA00048391"/>
    </source>
</evidence>
<dbReference type="AlphaFoldDB" id="A0A0F9UC02"/>
<evidence type="ECO:0000256" key="3">
    <source>
        <dbReference type="ARBA" id="ARBA00022679"/>
    </source>
</evidence>
<dbReference type="InterPro" id="IPR040758">
    <property type="entry name" value="PrmC_N"/>
</dbReference>
<protein>
    <recommendedName>
        <fullName evidence="1">peptide chain release factor N(5)-glutamine methyltransferase</fullName>
        <ecNumber evidence="1">2.1.1.297</ecNumber>
    </recommendedName>
</protein>
<keyword evidence="3" id="KW-0808">Transferase</keyword>
<evidence type="ECO:0000259" key="7">
    <source>
        <dbReference type="Pfam" id="PF17827"/>
    </source>
</evidence>
<keyword evidence="2" id="KW-0489">Methyltransferase</keyword>
<dbReference type="Pfam" id="PF17827">
    <property type="entry name" value="PrmC_N"/>
    <property type="match status" value="1"/>
</dbReference>